<reference evidence="2" key="1">
    <citation type="submission" date="2020-02" db="EMBL/GenBank/DDBJ databases">
        <authorList>
            <person name="Meier V. D."/>
        </authorList>
    </citation>
    <scope>NUCLEOTIDE SEQUENCE</scope>
    <source>
        <strain evidence="2">AVDCRST_MAG61</strain>
    </source>
</reference>
<organism evidence="2">
    <name type="scientific">uncultured Friedmanniella sp</name>
    <dbReference type="NCBI Taxonomy" id="335381"/>
    <lineage>
        <taxon>Bacteria</taxon>
        <taxon>Bacillati</taxon>
        <taxon>Actinomycetota</taxon>
        <taxon>Actinomycetes</taxon>
        <taxon>Propionibacteriales</taxon>
        <taxon>Nocardioidaceae</taxon>
        <taxon>Friedmanniella</taxon>
        <taxon>environmental samples</taxon>
    </lineage>
</organism>
<sequence length="39" mass="3989">MAEFSASVDQIRLPDGGTDLSATVTPAGRGASARTRTPQ</sequence>
<accession>A0A6J4LFL7</accession>
<protein>
    <submittedName>
        <fullName evidence="2">Uncharacterized protein</fullName>
    </submittedName>
</protein>
<evidence type="ECO:0000256" key="1">
    <source>
        <dbReference type="SAM" id="MobiDB-lite"/>
    </source>
</evidence>
<evidence type="ECO:0000313" key="2">
    <source>
        <dbReference type="EMBL" id="CAA9331889.1"/>
    </source>
</evidence>
<dbReference type="AlphaFoldDB" id="A0A6J4LFL7"/>
<proteinExistence type="predicted"/>
<feature type="region of interest" description="Disordered" evidence="1">
    <location>
        <begin position="1"/>
        <end position="39"/>
    </location>
</feature>
<dbReference type="EMBL" id="CADCTT010000356">
    <property type="protein sequence ID" value="CAA9331889.1"/>
    <property type="molecule type" value="Genomic_DNA"/>
</dbReference>
<name>A0A6J4LFL7_9ACTN</name>
<gene>
    <name evidence="2" type="ORF">AVDCRST_MAG61-3161</name>
</gene>